<evidence type="ECO:0000256" key="2">
    <source>
        <dbReference type="ARBA" id="ARBA00022679"/>
    </source>
</evidence>
<dbReference type="Gene3D" id="3.90.550.10">
    <property type="entry name" value="Spore Coat Polysaccharide Biosynthesis Protein SpsA, Chain A"/>
    <property type="match status" value="1"/>
</dbReference>
<accession>G9E5T9</accession>
<gene>
    <name evidence="3" type="ORF">MPXG_00210</name>
</gene>
<dbReference type="InterPro" id="IPR008630">
    <property type="entry name" value="Glyco_trans_34"/>
</dbReference>
<dbReference type="PANTHER" id="PTHR31306:SF4">
    <property type="entry name" value="ALPHA-1,2-GALACTOSYLTRANSFERASE"/>
    <property type="match status" value="1"/>
</dbReference>
<dbReference type="PANTHER" id="PTHR31306">
    <property type="entry name" value="ALPHA-1,6-MANNOSYLTRANSFERASE MNN11-RELATED"/>
    <property type="match status" value="1"/>
</dbReference>
<dbReference type="InterPro" id="IPR029044">
    <property type="entry name" value="Nucleotide-diphossugar_trans"/>
</dbReference>
<keyword evidence="4" id="KW-1185">Reference proteome</keyword>
<evidence type="ECO:0000313" key="4">
    <source>
        <dbReference type="Proteomes" id="UP000232710"/>
    </source>
</evidence>
<evidence type="ECO:0000313" key="3">
    <source>
        <dbReference type="EMBL" id="AET85008.1"/>
    </source>
</evidence>
<organism evidence="3 4">
    <name type="scientific">Micromonas pusilla virus SP1</name>
    <name type="common">MpV-SP1</name>
    <dbReference type="NCBI Taxonomy" id="373996"/>
    <lineage>
        <taxon>Viruses</taxon>
        <taxon>Varidnaviria</taxon>
        <taxon>Bamfordvirae</taxon>
        <taxon>Nucleocytoviricota</taxon>
        <taxon>Megaviricetes</taxon>
        <taxon>Algavirales</taxon>
        <taxon>Phycodnaviridae</taxon>
        <taxon>Prasinovirus</taxon>
        <taxon>Prasinovirus micromonas</taxon>
    </lineage>
</organism>
<protein>
    <submittedName>
        <fullName evidence="3">Uncharacterized protein</fullName>
    </submittedName>
</protein>
<dbReference type="GO" id="GO:0016020">
    <property type="term" value="C:membrane"/>
    <property type="evidence" value="ECO:0007669"/>
    <property type="project" value="InterPro"/>
</dbReference>
<reference evidence="3 4" key="1">
    <citation type="submission" date="2010-12" db="EMBL/GenBank/DDBJ databases">
        <title>The Genome Sequence of Micromonas pusilla virus SP1.</title>
        <authorList>
            <consortium name="The Broad Institute Genome Sequencing Platform"/>
            <person name="Henn M.R."/>
            <person name="Suttle C."/>
            <person name="Winget D."/>
            <person name="Chan A."/>
            <person name="Levin J."/>
            <person name="Malboeuf C."/>
            <person name="Casali M."/>
            <person name="Russ C."/>
            <person name="Lennon N."/>
            <person name="Chapman S.B."/>
            <person name="Erlich R."/>
            <person name="Young S.K."/>
            <person name="Yandava C."/>
            <person name="Zeng Q."/>
            <person name="Alvarado L."/>
            <person name="Anderson S."/>
            <person name="Berlin A."/>
            <person name="Chen Z."/>
            <person name="Freedman E."/>
            <person name="Gellesch M."/>
            <person name="Goldberg J."/>
            <person name="Green L."/>
            <person name="Griggs A."/>
            <person name="Gujja S."/>
            <person name="Heilman E.R."/>
            <person name="Heiman D."/>
            <person name="Hollinger A."/>
            <person name="Howarth C."/>
            <person name="Larson L."/>
            <person name="Mehta T."/>
            <person name="Pearson M."/>
            <person name="Roberts A."/>
            <person name="Ryan E."/>
            <person name="Saif S."/>
            <person name="Shea T."/>
            <person name="Shenoy N."/>
            <person name="Sisk P."/>
            <person name="Stolte C."/>
            <person name="Sykes S."/>
            <person name="White J."/>
            <person name="Haas B."/>
            <person name="Nusbaum C."/>
            <person name="Birren B."/>
        </authorList>
    </citation>
    <scope>NUCLEOTIDE SEQUENCE [LARGE SCALE GENOMIC DNA]</scope>
    <source>
        <strain evidence="3 4">SP1</strain>
    </source>
</reference>
<dbReference type="EMBL" id="JF974320">
    <property type="protein sequence ID" value="AET85008.1"/>
    <property type="molecule type" value="Genomic_DNA"/>
</dbReference>
<evidence type="ECO:0000256" key="1">
    <source>
        <dbReference type="ARBA" id="ARBA00022676"/>
    </source>
</evidence>
<dbReference type="GO" id="GO:0016757">
    <property type="term" value="F:glycosyltransferase activity"/>
    <property type="evidence" value="ECO:0007669"/>
    <property type="project" value="UniProtKB-KW"/>
</dbReference>
<keyword evidence="1" id="KW-0328">Glycosyltransferase</keyword>
<sequence length="255" mass="29359">MKCIIVTVNDDKYIPLAEWTVHKNRKLYCEKHGYTLYHLEDGAVSIVGKPMKAGNPPIPDDHIPIGWSKIYAVRKIMQKHPDVEWIFSSETDCMITNMDIKLEDIIEKYANQDTHFMVPADCNGTNCGNMLIKNSEIGRSFINTIIAGLPVYRHWYLFENQLIQDLLIGSHLEETGMKPGGTTMWSRLGKVLPQRVMNSYDYKSSPLLHMRPEYKDILGTDGQWQEGDFIIQWAGTDLDFRLKAAKDMYNNLNQD</sequence>
<name>G9E5T9_MPSP1</name>
<dbReference type="GO" id="GO:0006487">
    <property type="term" value="P:protein N-linked glycosylation"/>
    <property type="evidence" value="ECO:0007669"/>
    <property type="project" value="TreeGrafter"/>
</dbReference>
<proteinExistence type="predicted"/>
<dbReference type="Pfam" id="PF05637">
    <property type="entry name" value="Glyco_transf_34"/>
    <property type="match status" value="2"/>
</dbReference>
<keyword evidence="2" id="KW-0808">Transferase</keyword>
<organismHost>
    <name type="scientific">Micromonas pusilla</name>
    <name type="common">Picoplanktonic green alga</name>
    <name type="synonym">Chromulina pusilla</name>
    <dbReference type="NCBI Taxonomy" id="38833"/>
</organismHost>
<dbReference type="Proteomes" id="UP000232710">
    <property type="component" value="Segment"/>
</dbReference>